<accession>A0AAX2A082</accession>
<name>A0AAX2A082_9BACL</name>
<evidence type="ECO:0000313" key="1">
    <source>
        <dbReference type="EMBL" id="RWU03854.1"/>
    </source>
</evidence>
<dbReference type="AlphaFoldDB" id="A0AAX2A082"/>
<dbReference type="EMBL" id="SBBW01000193">
    <property type="protein sequence ID" value="RWU03854.1"/>
    <property type="molecule type" value="Genomic_DNA"/>
</dbReference>
<protein>
    <submittedName>
        <fullName evidence="1">Uncharacterized protein</fullName>
    </submittedName>
</protein>
<dbReference type="Proteomes" id="UP000286434">
    <property type="component" value="Unassembled WGS sequence"/>
</dbReference>
<proteinExistence type="predicted"/>
<organism evidence="1 2">
    <name type="scientific">Anoxybacillus flavithermus</name>
    <dbReference type="NCBI Taxonomy" id="33934"/>
    <lineage>
        <taxon>Bacteria</taxon>
        <taxon>Bacillati</taxon>
        <taxon>Bacillota</taxon>
        <taxon>Bacilli</taxon>
        <taxon>Bacillales</taxon>
        <taxon>Anoxybacillaceae</taxon>
        <taxon>Anoxybacillus</taxon>
    </lineage>
</organism>
<reference evidence="1 2" key="1">
    <citation type="submission" date="2019-01" db="EMBL/GenBank/DDBJ databases">
        <title>Anoxybacillus flavithermus in powdered infant formula.</title>
        <authorList>
            <person name="Rhee M.S."/>
            <person name="Choi I.-G."/>
            <person name="Cho T.J."/>
            <person name="Park B."/>
        </authorList>
    </citation>
    <scope>NUCLEOTIDE SEQUENCE [LARGE SCALE GENOMIC DNA]</scope>
    <source>
        <strain evidence="1 2">FHS-PPAM212</strain>
    </source>
</reference>
<sequence>MFQFLGYALHTLWIYVWILPHYGQWVSSFGNLRINAYLQLPEAYRCLFRPSSAPSAKASTVRSF</sequence>
<comment type="caution">
    <text evidence="1">The sequence shown here is derived from an EMBL/GenBank/DDBJ whole genome shotgun (WGS) entry which is preliminary data.</text>
</comment>
<gene>
    <name evidence="1" type="ORF">EA138_14425</name>
</gene>
<evidence type="ECO:0000313" key="2">
    <source>
        <dbReference type="Proteomes" id="UP000286434"/>
    </source>
</evidence>